<dbReference type="Pfam" id="PF00226">
    <property type="entry name" value="DnaJ"/>
    <property type="match status" value="1"/>
</dbReference>
<dbReference type="InParanoid" id="A0A5C3PRW7"/>
<dbReference type="EMBL" id="ML211009">
    <property type="protein sequence ID" value="TFK91917.1"/>
    <property type="molecule type" value="Genomic_DNA"/>
</dbReference>
<dbReference type="InterPro" id="IPR001623">
    <property type="entry name" value="DnaJ_domain"/>
</dbReference>
<feature type="domain" description="J" evidence="2">
    <location>
        <begin position="24"/>
        <end position="90"/>
    </location>
</feature>
<dbReference type="AlphaFoldDB" id="A0A5C3PRW7"/>
<dbReference type="PANTHER" id="PTHR44029">
    <property type="entry name" value="DNAJ HOMOLOG SUBFAMILY C MEMBER 21"/>
    <property type="match status" value="1"/>
</dbReference>
<reference evidence="3 4" key="1">
    <citation type="journal article" date="2019" name="Nat. Ecol. Evol.">
        <title>Megaphylogeny resolves global patterns of mushroom evolution.</title>
        <authorList>
            <person name="Varga T."/>
            <person name="Krizsan K."/>
            <person name="Foldi C."/>
            <person name="Dima B."/>
            <person name="Sanchez-Garcia M."/>
            <person name="Sanchez-Ramirez S."/>
            <person name="Szollosi G.J."/>
            <person name="Szarkandi J.G."/>
            <person name="Papp V."/>
            <person name="Albert L."/>
            <person name="Andreopoulos W."/>
            <person name="Angelini C."/>
            <person name="Antonin V."/>
            <person name="Barry K.W."/>
            <person name="Bougher N.L."/>
            <person name="Buchanan P."/>
            <person name="Buyck B."/>
            <person name="Bense V."/>
            <person name="Catcheside P."/>
            <person name="Chovatia M."/>
            <person name="Cooper J."/>
            <person name="Damon W."/>
            <person name="Desjardin D."/>
            <person name="Finy P."/>
            <person name="Geml J."/>
            <person name="Haridas S."/>
            <person name="Hughes K."/>
            <person name="Justo A."/>
            <person name="Karasinski D."/>
            <person name="Kautmanova I."/>
            <person name="Kiss B."/>
            <person name="Kocsube S."/>
            <person name="Kotiranta H."/>
            <person name="LaButti K.M."/>
            <person name="Lechner B.E."/>
            <person name="Liimatainen K."/>
            <person name="Lipzen A."/>
            <person name="Lukacs Z."/>
            <person name="Mihaltcheva S."/>
            <person name="Morgado L.N."/>
            <person name="Niskanen T."/>
            <person name="Noordeloos M.E."/>
            <person name="Ohm R.A."/>
            <person name="Ortiz-Santana B."/>
            <person name="Ovrebo C."/>
            <person name="Racz N."/>
            <person name="Riley R."/>
            <person name="Savchenko A."/>
            <person name="Shiryaev A."/>
            <person name="Soop K."/>
            <person name="Spirin V."/>
            <person name="Szebenyi C."/>
            <person name="Tomsovsky M."/>
            <person name="Tulloss R.E."/>
            <person name="Uehling J."/>
            <person name="Grigoriev I.V."/>
            <person name="Vagvolgyi C."/>
            <person name="Papp T."/>
            <person name="Martin F.M."/>
            <person name="Miettinen O."/>
            <person name="Hibbett D.S."/>
            <person name="Nagy L.G."/>
        </authorList>
    </citation>
    <scope>NUCLEOTIDE SEQUENCE [LARGE SCALE GENOMIC DNA]</scope>
    <source>
        <strain evidence="3 4">HHB13444</strain>
    </source>
</reference>
<dbReference type="Gene3D" id="1.10.287.110">
    <property type="entry name" value="DnaJ domain"/>
    <property type="match status" value="1"/>
</dbReference>
<evidence type="ECO:0000313" key="4">
    <source>
        <dbReference type="Proteomes" id="UP000308197"/>
    </source>
</evidence>
<feature type="region of interest" description="Disordered" evidence="1">
    <location>
        <begin position="276"/>
        <end position="305"/>
    </location>
</feature>
<dbReference type="PROSITE" id="PS50076">
    <property type="entry name" value="DNAJ_2"/>
    <property type="match status" value="1"/>
</dbReference>
<dbReference type="PROSITE" id="PS00636">
    <property type="entry name" value="DNAJ_1"/>
    <property type="match status" value="1"/>
</dbReference>
<dbReference type="SMART" id="SM00271">
    <property type="entry name" value="DnaJ"/>
    <property type="match status" value="1"/>
</dbReference>
<feature type="compositionally biased region" description="Basic residues" evidence="1">
    <location>
        <begin position="289"/>
        <end position="305"/>
    </location>
</feature>
<dbReference type="STRING" id="1314778.A0A5C3PRW7"/>
<name>A0A5C3PRW7_9APHY</name>
<proteinExistence type="predicted"/>
<dbReference type="PRINTS" id="PR00625">
    <property type="entry name" value="JDOMAIN"/>
</dbReference>
<evidence type="ECO:0000256" key="1">
    <source>
        <dbReference type="SAM" id="MobiDB-lite"/>
    </source>
</evidence>
<dbReference type="InterPro" id="IPR051964">
    <property type="entry name" value="Chaperone_stress_response"/>
</dbReference>
<dbReference type="InterPro" id="IPR054076">
    <property type="entry name" value="ZUO1-like_ZHD"/>
</dbReference>
<organism evidence="3 4">
    <name type="scientific">Polyporus arcularius HHB13444</name>
    <dbReference type="NCBI Taxonomy" id="1314778"/>
    <lineage>
        <taxon>Eukaryota</taxon>
        <taxon>Fungi</taxon>
        <taxon>Dikarya</taxon>
        <taxon>Basidiomycota</taxon>
        <taxon>Agaricomycotina</taxon>
        <taxon>Agaricomycetes</taxon>
        <taxon>Polyporales</taxon>
        <taxon>Polyporaceae</taxon>
        <taxon>Polyporus</taxon>
    </lineage>
</organism>
<dbReference type="Pfam" id="PF21884">
    <property type="entry name" value="ZUO1-like_ZHD"/>
    <property type="match status" value="1"/>
</dbReference>
<feature type="region of interest" description="Disordered" evidence="1">
    <location>
        <begin position="122"/>
        <end position="143"/>
    </location>
</feature>
<accession>A0A5C3PRW7</accession>
<evidence type="ECO:0000259" key="2">
    <source>
        <dbReference type="PROSITE" id="PS50076"/>
    </source>
</evidence>
<dbReference type="Proteomes" id="UP000308197">
    <property type="component" value="Unassembled WGS sequence"/>
</dbReference>
<keyword evidence="4" id="KW-1185">Reference proteome</keyword>
<dbReference type="PANTHER" id="PTHR44029:SF1">
    <property type="entry name" value="DNAJ HOMOLOG SUBFAMILY C MEMBER 21"/>
    <property type="match status" value="1"/>
</dbReference>
<feature type="compositionally biased region" description="Polar residues" evidence="1">
    <location>
        <begin position="125"/>
        <end position="136"/>
    </location>
</feature>
<protein>
    <submittedName>
        <fullName evidence="3">DnaJ-domain-containing protein</fullName>
    </submittedName>
</protein>
<sequence length="348" mass="38840">MGAASSKIFGSDVDEAFAQFESDDWYVVLGVEEHASGAEIKTAYRKLALVHHPDKNVDDTERATRRFAAIQQAYETLSDPQRRTVYDSEKAMRERAQASRQGPVPEAEADVTATMPGYIRVDPTPFTSKQEPRTQSGYGYGPQPQFPAGFGWGPGPRPFGNSGSPPRRDGFFNFGFGASDDSDELTAEDIAKLQFSIHPGLDFFDDGPQSFYARCRQIFERIAMDEPDVVGIHLPSFGCMHTPWSKRSVLAFAAGGSASEFYRAWTNFQTSKEFDIDVDEGPSGNNTRSAKKRSRTQMKKHRARARKEYNDAVRSLVTLVRSIDPRYVCRNAPCMCARCFAQHLGARM</sequence>
<evidence type="ECO:0000313" key="3">
    <source>
        <dbReference type="EMBL" id="TFK91917.1"/>
    </source>
</evidence>
<dbReference type="GO" id="GO:0005737">
    <property type="term" value="C:cytoplasm"/>
    <property type="evidence" value="ECO:0007669"/>
    <property type="project" value="TreeGrafter"/>
</dbReference>
<dbReference type="CDD" id="cd06257">
    <property type="entry name" value="DnaJ"/>
    <property type="match status" value="1"/>
</dbReference>
<gene>
    <name evidence="3" type="ORF">K466DRAFT_582415</name>
</gene>
<dbReference type="InterPro" id="IPR036869">
    <property type="entry name" value="J_dom_sf"/>
</dbReference>
<dbReference type="SUPFAM" id="SSF46565">
    <property type="entry name" value="Chaperone J-domain"/>
    <property type="match status" value="1"/>
</dbReference>
<dbReference type="InterPro" id="IPR018253">
    <property type="entry name" value="DnaJ_domain_CS"/>
</dbReference>